<name>A0ACB7STF9_HYAAI</name>
<accession>A0ACB7STF9</accession>
<reference evidence="1" key="1">
    <citation type="submission" date="2020-05" db="EMBL/GenBank/DDBJ databases">
        <title>Large-scale comparative analyses of tick genomes elucidate their genetic diversity and vector capacities.</title>
        <authorList>
            <person name="Jia N."/>
            <person name="Wang J."/>
            <person name="Shi W."/>
            <person name="Du L."/>
            <person name="Sun Y."/>
            <person name="Zhan W."/>
            <person name="Jiang J."/>
            <person name="Wang Q."/>
            <person name="Zhang B."/>
            <person name="Ji P."/>
            <person name="Sakyi L.B."/>
            <person name="Cui X."/>
            <person name="Yuan T."/>
            <person name="Jiang B."/>
            <person name="Yang W."/>
            <person name="Lam T.T.-Y."/>
            <person name="Chang Q."/>
            <person name="Ding S."/>
            <person name="Wang X."/>
            <person name="Zhu J."/>
            <person name="Ruan X."/>
            <person name="Zhao L."/>
            <person name="Wei J."/>
            <person name="Que T."/>
            <person name="Du C."/>
            <person name="Cheng J."/>
            <person name="Dai P."/>
            <person name="Han X."/>
            <person name="Huang E."/>
            <person name="Gao Y."/>
            <person name="Liu J."/>
            <person name="Shao H."/>
            <person name="Ye R."/>
            <person name="Li L."/>
            <person name="Wei W."/>
            <person name="Wang X."/>
            <person name="Wang C."/>
            <person name="Yang T."/>
            <person name="Huo Q."/>
            <person name="Li W."/>
            <person name="Guo W."/>
            <person name="Chen H."/>
            <person name="Zhou L."/>
            <person name="Ni X."/>
            <person name="Tian J."/>
            <person name="Zhou Y."/>
            <person name="Sheng Y."/>
            <person name="Liu T."/>
            <person name="Pan Y."/>
            <person name="Xia L."/>
            <person name="Li J."/>
            <person name="Zhao F."/>
            <person name="Cao W."/>
        </authorList>
    </citation>
    <scope>NUCLEOTIDE SEQUENCE</scope>
    <source>
        <strain evidence="1">Hyas-2018</strain>
    </source>
</reference>
<comment type="caution">
    <text evidence="1">The sequence shown here is derived from an EMBL/GenBank/DDBJ whole genome shotgun (WGS) entry which is preliminary data.</text>
</comment>
<sequence>MTRWRIVERTTGESPAKAERLVKALCVLQNVLTQGRTGDGDPYCGPGYAYSVNGLGQQRCDQWRELAQPTLQVARKQARHFAQAARDVRDLYVR</sequence>
<gene>
    <name evidence="1" type="ORF">HPB50_011866</name>
</gene>
<dbReference type="Proteomes" id="UP000821845">
    <property type="component" value="Chromosome 3"/>
</dbReference>
<keyword evidence="2" id="KW-1185">Reference proteome</keyword>
<dbReference type="EMBL" id="CM023483">
    <property type="protein sequence ID" value="KAH6935964.1"/>
    <property type="molecule type" value="Genomic_DNA"/>
</dbReference>
<protein>
    <submittedName>
        <fullName evidence="1">Uncharacterized protein</fullName>
    </submittedName>
</protein>
<evidence type="ECO:0000313" key="1">
    <source>
        <dbReference type="EMBL" id="KAH6935964.1"/>
    </source>
</evidence>
<organism evidence="1 2">
    <name type="scientific">Hyalomma asiaticum</name>
    <name type="common">Tick</name>
    <dbReference type="NCBI Taxonomy" id="266040"/>
    <lineage>
        <taxon>Eukaryota</taxon>
        <taxon>Metazoa</taxon>
        <taxon>Ecdysozoa</taxon>
        <taxon>Arthropoda</taxon>
        <taxon>Chelicerata</taxon>
        <taxon>Arachnida</taxon>
        <taxon>Acari</taxon>
        <taxon>Parasitiformes</taxon>
        <taxon>Ixodida</taxon>
        <taxon>Ixodoidea</taxon>
        <taxon>Ixodidae</taxon>
        <taxon>Hyalomminae</taxon>
        <taxon>Hyalomma</taxon>
    </lineage>
</organism>
<evidence type="ECO:0000313" key="2">
    <source>
        <dbReference type="Proteomes" id="UP000821845"/>
    </source>
</evidence>
<proteinExistence type="predicted"/>